<dbReference type="EMBL" id="AMGY01000001">
    <property type="protein sequence ID" value="EXJ92856.1"/>
    <property type="molecule type" value="Genomic_DNA"/>
</dbReference>
<dbReference type="InterPro" id="IPR002018">
    <property type="entry name" value="CarbesteraseB"/>
</dbReference>
<dbReference type="eggNOG" id="KOG1516">
    <property type="taxonomic scope" value="Eukaryota"/>
</dbReference>
<dbReference type="RefSeq" id="XP_007729746.1">
    <property type="nucleotide sequence ID" value="XM_007731556.1"/>
</dbReference>
<keyword evidence="1" id="KW-1133">Transmembrane helix</keyword>
<dbReference type="InterPro" id="IPR029058">
    <property type="entry name" value="AB_hydrolase_fold"/>
</dbReference>
<organism evidence="3 4">
    <name type="scientific">Capronia epimyces CBS 606.96</name>
    <dbReference type="NCBI Taxonomy" id="1182542"/>
    <lineage>
        <taxon>Eukaryota</taxon>
        <taxon>Fungi</taxon>
        <taxon>Dikarya</taxon>
        <taxon>Ascomycota</taxon>
        <taxon>Pezizomycotina</taxon>
        <taxon>Eurotiomycetes</taxon>
        <taxon>Chaetothyriomycetidae</taxon>
        <taxon>Chaetothyriales</taxon>
        <taxon>Herpotrichiellaceae</taxon>
        <taxon>Capronia</taxon>
    </lineage>
</organism>
<sequence length="610" mass="65905">MASIHNTSQSSPGAPIKRLLMSNLCWLIFVPLLLSIGLSIVTIPYITRCVAALSPGSIARAFAASARQARGPIVYAAAGTFVANASIAGLDQFLGIPYAVPPVGDLRFSNPQPFPPSALANPFLATAYGPGCLQDPAFALYNGLSEDCLTLNIVRPQRRPSEEPLPVLFFIHGGGNLNGQSIFYNGTALVQYSVQIGRPVIYVSCNYRLAGFGFLNSPAFQAQGLSNLGLKDQYLALEWTHENIASFGGNPNQTIVFGESAGAWDAQAQLHRAYSLNQTNRLFQGMITQSGSAGGLRLGPLPVEAPSTRAPAFQGLLHMTNCTQASDSVACLRNVDVSVLSPLLVEGDFGTSYTLDNDWFKTNSTALMVDYELARIPIIHGCNLNEGSIFLPDPFNPPDSGALVEYVTPLLDNSTSLAKDLVQVYEKLTSEALGKGYNGDPTANHTFWTAVAVYGDVFFHLGGRAFLKQASERVPAWGYSFRQQPPLSQLNLSYEYPGSSEAYAKRIGVHHGAELAYVFGEVSHLEGATAGDMQVSTTMMSAWISFAYTLDPNAEGVPHWPRYSEMESGVRLVLAEQGNQSISAQPDTLRQEVYEAWNAAMVHLGREPLY</sequence>
<dbReference type="Gene3D" id="3.40.50.1820">
    <property type="entry name" value="alpha/beta hydrolase"/>
    <property type="match status" value="1"/>
</dbReference>
<dbReference type="AlphaFoldDB" id="W9YUE4"/>
<keyword evidence="4" id="KW-1185">Reference proteome</keyword>
<evidence type="ECO:0000259" key="2">
    <source>
        <dbReference type="Pfam" id="PF00135"/>
    </source>
</evidence>
<dbReference type="InterPro" id="IPR019819">
    <property type="entry name" value="Carboxylesterase_B_CS"/>
</dbReference>
<protein>
    <recommendedName>
        <fullName evidence="2">Carboxylesterase type B domain-containing protein</fullName>
    </recommendedName>
</protein>
<evidence type="ECO:0000313" key="3">
    <source>
        <dbReference type="EMBL" id="EXJ92856.1"/>
    </source>
</evidence>
<keyword evidence="1" id="KW-0812">Transmembrane</keyword>
<comment type="caution">
    <text evidence="3">The sequence shown here is derived from an EMBL/GenBank/DDBJ whole genome shotgun (WGS) entry which is preliminary data.</text>
</comment>
<dbReference type="SUPFAM" id="SSF53474">
    <property type="entry name" value="alpha/beta-Hydrolases"/>
    <property type="match status" value="1"/>
</dbReference>
<proteinExistence type="predicted"/>
<dbReference type="HOGENOM" id="CLU_006586_16_4_1"/>
<accession>W9YUE4</accession>
<evidence type="ECO:0000256" key="1">
    <source>
        <dbReference type="SAM" id="Phobius"/>
    </source>
</evidence>
<dbReference type="PROSITE" id="PS00941">
    <property type="entry name" value="CARBOXYLESTERASE_B_2"/>
    <property type="match status" value="1"/>
</dbReference>
<keyword evidence="1" id="KW-0472">Membrane</keyword>
<dbReference type="OrthoDB" id="408631at2759"/>
<dbReference type="InterPro" id="IPR050309">
    <property type="entry name" value="Type-B_Carboxylest/Lipase"/>
</dbReference>
<dbReference type="ESTHER" id="9euro-w9yue4">
    <property type="family name" value="Fungal_carboxylesterase_lipase"/>
</dbReference>
<dbReference type="STRING" id="1182542.W9YUE4"/>
<feature type="domain" description="Carboxylesterase type B" evidence="2">
    <location>
        <begin position="89"/>
        <end position="570"/>
    </location>
</feature>
<reference evidence="3 4" key="1">
    <citation type="submission" date="2013-03" db="EMBL/GenBank/DDBJ databases">
        <title>The Genome Sequence of Capronia epimyces CBS 606.96.</title>
        <authorList>
            <consortium name="The Broad Institute Genomics Platform"/>
            <person name="Cuomo C."/>
            <person name="de Hoog S."/>
            <person name="Gorbushina A."/>
            <person name="Walker B."/>
            <person name="Young S.K."/>
            <person name="Zeng Q."/>
            <person name="Gargeya S."/>
            <person name="Fitzgerald M."/>
            <person name="Haas B."/>
            <person name="Abouelleil A."/>
            <person name="Allen A.W."/>
            <person name="Alvarado L."/>
            <person name="Arachchi H.M."/>
            <person name="Berlin A.M."/>
            <person name="Chapman S.B."/>
            <person name="Gainer-Dewar J."/>
            <person name="Goldberg J."/>
            <person name="Griggs A."/>
            <person name="Gujja S."/>
            <person name="Hansen M."/>
            <person name="Howarth C."/>
            <person name="Imamovic A."/>
            <person name="Ireland A."/>
            <person name="Larimer J."/>
            <person name="McCowan C."/>
            <person name="Murphy C."/>
            <person name="Pearson M."/>
            <person name="Poon T.W."/>
            <person name="Priest M."/>
            <person name="Roberts A."/>
            <person name="Saif S."/>
            <person name="Shea T."/>
            <person name="Sisk P."/>
            <person name="Sykes S."/>
            <person name="Wortman J."/>
            <person name="Nusbaum C."/>
            <person name="Birren B."/>
        </authorList>
    </citation>
    <scope>NUCLEOTIDE SEQUENCE [LARGE SCALE GENOMIC DNA]</scope>
    <source>
        <strain evidence="3 4">CBS 606.96</strain>
    </source>
</reference>
<dbReference type="Proteomes" id="UP000019478">
    <property type="component" value="Unassembled WGS sequence"/>
</dbReference>
<dbReference type="Pfam" id="PF00135">
    <property type="entry name" value="COesterase"/>
    <property type="match status" value="1"/>
</dbReference>
<evidence type="ECO:0000313" key="4">
    <source>
        <dbReference type="Proteomes" id="UP000019478"/>
    </source>
</evidence>
<dbReference type="GeneID" id="19165546"/>
<gene>
    <name evidence="3" type="ORF">A1O3_01410</name>
</gene>
<feature type="transmembrane region" description="Helical" evidence="1">
    <location>
        <begin position="24"/>
        <end position="46"/>
    </location>
</feature>
<dbReference type="PANTHER" id="PTHR11559">
    <property type="entry name" value="CARBOXYLESTERASE"/>
    <property type="match status" value="1"/>
</dbReference>
<name>W9YUE4_9EURO</name>